<dbReference type="GO" id="GO:0008270">
    <property type="term" value="F:zinc ion binding"/>
    <property type="evidence" value="ECO:0007669"/>
    <property type="project" value="UniProtKB-KW"/>
</dbReference>
<evidence type="ECO:0000256" key="1">
    <source>
        <dbReference type="PROSITE-ProRule" id="PRU00024"/>
    </source>
</evidence>
<gene>
    <name evidence="4" type="ORF">HOLleu_36964</name>
</gene>
<comment type="caution">
    <text evidence="4">The sequence shown here is derived from an EMBL/GenBank/DDBJ whole genome shotgun (WGS) entry which is preliminary data.</text>
</comment>
<accession>A0A9Q1BGF3</accession>
<dbReference type="Gene3D" id="3.30.160.60">
    <property type="entry name" value="Classic Zinc Finger"/>
    <property type="match status" value="1"/>
</dbReference>
<sequence length="608" mass="68418">MNSTREYQSICHKLVETLLKDEMIAIMVQLKIDRATRKSVTDGSKFIDVLEMREVIGVGNFHRLIPLLKDLGLDELASLLHNHMTEYKAAAELERKSGSFVPTHINVKAKATNVPSSEKKFPSVETSTFCKEHKTSQELICMDCHEHVCFACAYLYHKDHQVLSLEEVGTKIEVESKAVEFCIGDTKRKLKGLEDVIALLEEEYRSVSEKELQSILEGTADVITVLRDTFKEYVNDKVKLSVTLLDSTKMVLTGVEQEIFLSEEEIGAKLYPEVFTKLYELNKREIKFNSIEKNIDKINQQLKDGSLEISVRPTSISANIARVSHGCILGAVMATAEKMVVIRSQITSSTRLNVACMSCFDPKIFTWEYTFECETKPYPLVLGNKLHITPRKIEILLGCGNEVTIIQLCRAKDVLCFVEKTSTMVKIQKGSHITAISTITGNNLDMGVILSDKNSGVIQIFDNKFQLTKKIKHSGELSMITCVFRNNVYKYAVAARTFQSVDLLRATPDDEIARKYSKLQLPDSNLHAQSLLFDGAFFTVLWVSGTEINDKGQKWKVVAYKDDGEECNVSKEGRCAPNIKAVSISHVKNDTLLCFSNGTFDLFQTIKI</sequence>
<dbReference type="EMBL" id="JAIZAY010000019">
    <property type="protein sequence ID" value="KAJ8024274.1"/>
    <property type="molecule type" value="Genomic_DNA"/>
</dbReference>
<evidence type="ECO:0000313" key="5">
    <source>
        <dbReference type="Proteomes" id="UP001152320"/>
    </source>
</evidence>
<keyword evidence="5" id="KW-1185">Reference proteome</keyword>
<evidence type="ECO:0000313" key="4">
    <source>
        <dbReference type="EMBL" id="KAJ8024274.1"/>
    </source>
</evidence>
<keyword evidence="2" id="KW-0175">Coiled coil</keyword>
<organism evidence="4 5">
    <name type="scientific">Holothuria leucospilota</name>
    <name type="common">Black long sea cucumber</name>
    <name type="synonym">Mertensiothuria leucospilota</name>
    <dbReference type="NCBI Taxonomy" id="206669"/>
    <lineage>
        <taxon>Eukaryota</taxon>
        <taxon>Metazoa</taxon>
        <taxon>Echinodermata</taxon>
        <taxon>Eleutherozoa</taxon>
        <taxon>Echinozoa</taxon>
        <taxon>Holothuroidea</taxon>
        <taxon>Aspidochirotacea</taxon>
        <taxon>Aspidochirotida</taxon>
        <taxon>Holothuriidae</taxon>
        <taxon>Holothuria</taxon>
    </lineage>
</organism>
<keyword evidence="1" id="KW-0479">Metal-binding</keyword>
<dbReference type="SUPFAM" id="SSF57845">
    <property type="entry name" value="B-box zinc-binding domain"/>
    <property type="match status" value="1"/>
</dbReference>
<keyword evidence="1" id="KW-0863">Zinc-finger</keyword>
<keyword evidence="1" id="KW-0862">Zinc</keyword>
<dbReference type="Gene3D" id="1.10.533.10">
    <property type="entry name" value="Death Domain, Fas"/>
    <property type="match status" value="1"/>
</dbReference>
<protein>
    <recommendedName>
        <fullName evidence="3">B box-type domain-containing protein</fullName>
    </recommendedName>
</protein>
<evidence type="ECO:0000256" key="2">
    <source>
        <dbReference type="SAM" id="Coils"/>
    </source>
</evidence>
<dbReference type="AlphaFoldDB" id="A0A9Q1BGF3"/>
<dbReference type="PROSITE" id="PS50119">
    <property type="entry name" value="ZF_BBOX"/>
    <property type="match status" value="1"/>
</dbReference>
<feature type="coiled-coil region" evidence="2">
    <location>
        <begin position="183"/>
        <end position="210"/>
    </location>
</feature>
<reference evidence="4" key="1">
    <citation type="submission" date="2021-10" db="EMBL/GenBank/DDBJ databases">
        <title>Tropical sea cucumber genome reveals ecological adaptation and Cuvierian tubules defense mechanism.</title>
        <authorList>
            <person name="Chen T."/>
        </authorList>
    </citation>
    <scope>NUCLEOTIDE SEQUENCE</scope>
    <source>
        <strain evidence="4">Nanhai2018</strain>
        <tissue evidence="4">Muscle</tissue>
    </source>
</reference>
<dbReference type="Proteomes" id="UP001152320">
    <property type="component" value="Chromosome 19"/>
</dbReference>
<dbReference type="InterPro" id="IPR011029">
    <property type="entry name" value="DEATH-like_dom_sf"/>
</dbReference>
<feature type="domain" description="B box-type" evidence="3">
    <location>
        <begin position="125"/>
        <end position="165"/>
    </location>
</feature>
<name>A0A9Q1BGF3_HOLLE</name>
<evidence type="ECO:0000259" key="3">
    <source>
        <dbReference type="PROSITE" id="PS50119"/>
    </source>
</evidence>
<proteinExistence type="predicted"/>
<dbReference type="InterPro" id="IPR000315">
    <property type="entry name" value="Znf_B-box"/>
</dbReference>